<dbReference type="AlphaFoldDB" id="A0A8S1IZ69"/>
<evidence type="ECO:0000313" key="1">
    <source>
        <dbReference type="EMBL" id="CAD7700662.1"/>
    </source>
</evidence>
<organism evidence="1 2">
    <name type="scientific">Ostreobium quekettii</name>
    <dbReference type="NCBI Taxonomy" id="121088"/>
    <lineage>
        <taxon>Eukaryota</taxon>
        <taxon>Viridiplantae</taxon>
        <taxon>Chlorophyta</taxon>
        <taxon>core chlorophytes</taxon>
        <taxon>Ulvophyceae</taxon>
        <taxon>TCBD clade</taxon>
        <taxon>Bryopsidales</taxon>
        <taxon>Ostreobineae</taxon>
        <taxon>Ostreobiaceae</taxon>
        <taxon>Ostreobium</taxon>
    </lineage>
</organism>
<accession>A0A8S1IZ69</accession>
<dbReference type="EMBL" id="CAJHUC010001318">
    <property type="protein sequence ID" value="CAD7700662.1"/>
    <property type="molecule type" value="Genomic_DNA"/>
</dbReference>
<sequence length="108" mass="12295">MRLWDLMCDSHHSLFPVAVEGKHSSTALKDMMTKFVGGGVGTIHTKEYQYKILKLGIWFGSGAKPIKFMGPLFYEHITAARNGQLEGLEGALNWLTYWHALYHTQRVK</sequence>
<gene>
    <name evidence="1" type="ORF">OSTQU699_LOCUS6021</name>
</gene>
<protein>
    <submittedName>
        <fullName evidence="1">Uncharacterized protein</fullName>
    </submittedName>
</protein>
<reference evidence="1" key="1">
    <citation type="submission" date="2020-12" db="EMBL/GenBank/DDBJ databases">
        <authorList>
            <person name="Iha C."/>
        </authorList>
    </citation>
    <scope>NUCLEOTIDE SEQUENCE</scope>
</reference>
<name>A0A8S1IZ69_9CHLO</name>
<dbReference type="Proteomes" id="UP000708148">
    <property type="component" value="Unassembled WGS sequence"/>
</dbReference>
<evidence type="ECO:0000313" key="2">
    <source>
        <dbReference type="Proteomes" id="UP000708148"/>
    </source>
</evidence>
<keyword evidence="2" id="KW-1185">Reference proteome</keyword>
<proteinExistence type="predicted"/>
<comment type="caution">
    <text evidence="1">The sequence shown here is derived from an EMBL/GenBank/DDBJ whole genome shotgun (WGS) entry which is preliminary data.</text>
</comment>